<organism evidence="2 3">
    <name type="scientific">Cladophialophora psammophila CBS 110553</name>
    <dbReference type="NCBI Taxonomy" id="1182543"/>
    <lineage>
        <taxon>Eukaryota</taxon>
        <taxon>Fungi</taxon>
        <taxon>Dikarya</taxon>
        <taxon>Ascomycota</taxon>
        <taxon>Pezizomycotina</taxon>
        <taxon>Eurotiomycetes</taxon>
        <taxon>Chaetothyriomycetidae</taxon>
        <taxon>Chaetothyriales</taxon>
        <taxon>Herpotrichiellaceae</taxon>
        <taxon>Cladophialophora</taxon>
    </lineage>
</organism>
<feature type="chain" id="PRO_5004930237" description="Ig-like domain-containing protein" evidence="1">
    <location>
        <begin position="18"/>
        <end position="397"/>
    </location>
</feature>
<keyword evidence="3" id="KW-1185">Reference proteome</keyword>
<name>W9VHQ7_9EURO</name>
<dbReference type="Proteomes" id="UP000019471">
    <property type="component" value="Unassembled WGS sequence"/>
</dbReference>
<dbReference type="EMBL" id="AMGX01000037">
    <property type="protein sequence ID" value="EXJ55023.1"/>
    <property type="molecule type" value="Genomic_DNA"/>
</dbReference>
<dbReference type="OrthoDB" id="4121208at2759"/>
<dbReference type="HOGENOM" id="CLU_046726_0_0_1"/>
<sequence>MEALLLLIALAMPIISTKQHEGRAHSHFKERRQQPNSPVEGLGVLATLAPAPAVTTTPSIKATMSSYVFPTMVIQEPIATVCPDTPASSAIFSILPISSLASTVGSNTTQGLITNSSMYLPIRVNATALLPNGSTTIFLSTSTTRVLPTTSLAIPAIDSGGAETARIVLDKNGCQTVYSAKTTTWCSTTVQPAGMLPVPITDCNQYVTFSSQNLDGCSTTSSSGSLSLFAPPDMNEPVVFYAAHWYDLMKGPIPNIVEVQNCASTGWNCITSSESWAVVTTTTTRTGTSVASFAGPAVITFGTYTVTTTLSFESTVTTTTLITSSAISRHRLRGGTIATASEQTVTVLVTVPTTRTFSLDSLTRTTITIRQTSTVEVTETRTRTLSSGLPNATGLPV</sequence>
<accession>W9VHQ7</accession>
<evidence type="ECO:0000256" key="1">
    <source>
        <dbReference type="SAM" id="SignalP"/>
    </source>
</evidence>
<dbReference type="STRING" id="1182543.W9VHQ7"/>
<dbReference type="GeneID" id="19197448"/>
<gene>
    <name evidence="2" type="ORF">A1O5_12762</name>
</gene>
<reference evidence="2 3" key="1">
    <citation type="submission" date="2013-03" db="EMBL/GenBank/DDBJ databases">
        <title>The Genome Sequence of Cladophialophora psammophila CBS 110553.</title>
        <authorList>
            <consortium name="The Broad Institute Genomics Platform"/>
            <person name="Cuomo C."/>
            <person name="de Hoog S."/>
            <person name="Gorbushina A."/>
            <person name="Walker B."/>
            <person name="Young S.K."/>
            <person name="Zeng Q."/>
            <person name="Gargeya S."/>
            <person name="Fitzgerald M."/>
            <person name="Haas B."/>
            <person name="Abouelleil A."/>
            <person name="Allen A.W."/>
            <person name="Alvarado L."/>
            <person name="Arachchi H.M."/>
            <person name="Berlin A.M."/>
            <person name="Chapman S.B."/>
            <person name="Gainer-Dewar J."/>
            <person name="Goldberg J."/>
            <person name="Griggs A."/>
            <person name="Gujja S."/>
            <person name="Hansen M."/>
            <person name="Howarth C."/>
            <person name="Imamovic A."/>
            <person name="Ireland A."/>
            <person name="Larimer J."/>
            <person name="McCowan C."/>
            <person name="Murphy C."/>
            <person name="Pearson M."/>
            <person name="Poon T.W."/>
            <person name="Priest M."/>
            <person name="Roberts A."/>
            <person name="Saif S."/>
            <person name="Shea T."/>
            <person name="Sisk P."/>
            <person name="Sykes S."/>
            <person name="Wortman J."/>
            <person name="Nusbaum C."/>
            <person name="Birren B."/>
        </authorList>
    </citation>
    <scope>NUCLEOTIDE SEQUENCE [LARGE SCALE GENOMIC DNA]</scope>
    <source>
        <strain evidence="2 3">CBS 110553</strain>
    </source>
</reference>
<feature type="signal peptide" evidence="1">
    <location>
        <begin position="1"/>
        <end position="17"/>
    </location>
</feature>
<dbReference type="RefSeq" id="XP_007751521.1">
    <property type="nucleotide sequence ID" value="XM_007753331.1"/>
</dbReference>
<comment type="caution">
    <text evidence="2">The sequence shown here is derived from an EMBL/GenBank/DDBJ whole genome shotgun (WGS) entry which is preliminary data.</text>
</comment>
<proteinExistence type="predicted"/>
<dbReference type="AlphaFoldDB" id="W9VHQ7"/>
<evidence type="ECO:0008006" key="4">
    <source>
        <dbReference type="Google" id="ProtNLM"/>
    </source>
</evidence>
<evidence type="ECO:0000313" key="3">
    <source>
        <dbReference type="Proteomes" id="UP000019471"/>
    </source>
</evidence>
<keyword evidence="1" id="KW-0732">Signal</keyword>
<protein>
    <recommendedName>
        <fullName evidence="4">Ig-like domain-containing protein</fullName>
    </recommendedName>
</protein>
<dbReference type="eggNOG" id="ENOG502SFFI">
    <property type="taxonomic scope" value="Eukaryota"/>
</dbReference>
<evidence type="ECO:0000313" key="2">
    <source>
        <dbReference type="EMBL" id="EXJ55023.1"/>
    </source>
</evidence>